<dbReference type="InterPro" id="IPR050348">
    <property type="entry name" value="Protein-Tyr_Phosphatase"/>
</dbReference>
<dbReference type="InterPro" id="IPR029021">
    <property type="entry name" value="Prot-tyrosine_phosphatase-like"/>
</dbReference>
<dbReference type="STRING" id="29170.A0A368G0N9"/>
<comment type="caution">
    <text evidence="4">The sequence shown here is derived from an EMBL/GenBank/DDBJ whole genome shotgun (WGS) entry which is preliminary data.</text>
</comment>
<feature type="region of interest" description="Disordered" evidence="1">
    <location>
        <begin position="334"/>
        <end position="409"/>
    </location>
</feature>
<feature type="domain" description="Tyrosine-protein phosphatase" evidence="2">
    <location>
        <begin position="90"/>
        <end position="327"/>
    </location>
</feature>
<name>A0A368G0N9_ANCCA</name>
<dbReference type="EMBL" id="JOJR01000428">
    <property type="protein sequence ID" value="RCN38001.1"/>
    <property type="molecule type" value="Genomic_DNA"/>
</dbReference>
<dbReference type="AlphaFoldDB" id="A0A368G0N9"/>
<feature type="compositionally biased region" description="Acidic residues" evidence="1">
    <location>
        <begin position="374"/>
        <end position="387"/>
    </location>
</feature>
<dbReference type="PROSITE" id="PS50055">
    <property type="entry name" value="TYR_PHOSPHATASE_PTP"/>
    <property type="match status" value="1"/>
</dbReference>
<gene>
    <name evidence="4" type="ORF">ANCCAN_16095</name>
</gene>
<evidence type="ECO:0000313" key="4">
    <source>
        <dbReference type="EMBL" id="RCN38001.1"/>
    </source>
</evidence>
<dbReference type="InterPro" id="IPR000387">
    <property type="entry name" value="Tyr_Pase_dom"/>
</dbReference>
<dbReference type="Proteomes" id="UP000252519">
    <property type="component" value="Unassembled WGS sequence"/>
</dbReference>
<dbReference type="SMART" id="SM00194">
    <property type="entry name" value="PTPc"/>
    <property type="match status" value="1"/>
</dbReference>
<dbReference type="CDD" id="cd00047">
    <property type="entry name" value="PTPc"/>
    <property type="match status" value="1"/>
</dbReference>
<keyword evidence="5" id="KW-1185">Reference proteome</keyword>
<dbReference type="SMART" id="SM00404">
    <property type="entry name" value="PTPc_motif"/>
    <property type="match status" value="1"/>
</dbReference>
<feature type="compositionally biased region" description="Polar residues" evidence="1">
    <location>
        <begin position="23"/>
        <end position="33"/>
    </location>
</feature>
<accession>A0A368G0N9</accession>
<feature type="compositionally biased region" description="Basic and acidic residues" evidence="1">
    <location>
        <begin position="334"/>
        <end position="343"/>
    </location>
</feature>
<proteinExistence type="predicted"/>
<feature type="compositionally biased region" description="Basic and acidic residues" evidence="1">
    <location>
        <begin position="1"/>
        <end position="11"/>
    </location>
</feature>
<feature type="region of interest" description="Disordered" evidence="1">
    <location>
        <begin position="1"/>
        <end position="68"/>
    </location>
</feature>
<dbReference type="SUPFAM" id="SSF52799">
    <property type="entry name" value="(Phosphotyrosine protein) phosphatases II"/>
    <property type="match status" value="1"/>
</dbReference>
<dbReference type="InterPro" id="IPR003595">
    <property type="entry name" value="Tyr_Pase_cat"/>
</dbReference>
<dbReference type="Gene3D" id="3.90.190.10">
    <property type="entry name" value="Protein tyrosine phosphatase superfamily"/>
    <property type="match status" value="2"/>
</dbReference>
<feature type="domain" description="Tyrosine specific protein phosphatases" evidence="3">
    <location>
        <begin position="242"/>
        <end position="318"/>
    </location>
</feature>
<dbReference type="OrthoDB" id="10253954at2759"/>
<reference evidence="4 5" key="1">
    <citation type="submission" date="2014-10" db="EMBL/GenBank/DDBJ databases">
        <title>Draft genome of the hookworm Ancylostoma caninum.</title>
        <authorList>
            <person name="Mitreva M."/>
        </authorList>
    </citation>
    <scope>NUCLEOTIDE SEQUENCE [LARGE SCALE GENOMIC DNA]</scope>
    <source>
        <strain evidence="4 5">Baltimore</strain>
    </source>
</reference>
<dbReference type="GO" id="GO:0004725">
    <property type="term" value="F:protein tyrosine phosphatase activity"/>
    <property type="evidence" value="ECO:0007669"/>
    <property type="project" value="InterPro"/>
</dbReference>
<dbReference type="PANTHER" id="PTHR19134:SF543">
    <property type="entry name" value="PROTEIN-TYROSINE-PHOSPHATASE"/>
    <property type="match status" value="1"/>
</dbReference>
<organism evidence="4 5">
    <name type="scientific">Ancylostoma caninum</name>
    <name type="common">Dog hookworm</name>
    <dbReference type="NCBI Taxonomy" id="29170"/>
    <lineage>
        <taxon>Eukaryota</taxon>
        <taxon>Metazoa</taxon>
        <taxon>Ecdysozoa</taxon>
        <taxon>Nematoda</taxon>
        <taxon>Chromadorea</taxon>
        <taxon>Rhabditida</taxon>
        <taxon>Rhabditina</taxon>
        <taxon>Rhabditomorpha</taxon>
        <taxon>Strongyloidea</taxon>
        <taxon>Ancylostomatidae</taxon>
        <taxon>Ancylostomatinae</taxon>
        <taxon>Ancylostoma</taxon>
    </lineage>
</organism>
<feature type="compositionally biased region" description="Low complexity" evidence="1">
    <location>
        <begin position="34"/>
        <end position="46"/>
    </location>
</feature>
<dbReference type="PRINTS" id="PR00700">
    <property type="entry name" value="PRTYPHPHTASE"/>
</dbReference>
<dbReference type="InterPro" id="IPR000242">
    <property type="entry name" value="PTP_cat"/>
</dbReference>
<protein>
    <submittedName>
        <fullName evidence="4">Protein-tyrosine phosphatase</fullName>
    </submittedName>
</protein>
<evidence type="ECO:0000256" key="1">
    <source>
        <dbReference type="SAM" id="MobiDB-lite"/>
    </source>
</evidence>
<dbReference type="PROSITE" id="PS50056">
    <property type="entry name" value="TYR_PHOSPHATASE_2"/>
    <property type="match status" value="1"/>
</dbReference>
<feature type="compositionally biased region" description="Basic and acidic residues" evidence="1">
    <location>
        <begin position="56"/>
        <end position="68"/>
    </location>
</feature>
<evidence type="ECO:0000259" key="3">
    <source>
        <dbReference type="PROSITE" id="PS50056"/>
    </source>
</evidence>
<evidence type="ECO:0000259" key="2">
    <source>
        <dbReference type="PROSITE" id="PS50055"/>
    </source>
</evidence>
<evidence type="ECO:0000313" key="5">
    <source>
        <dbReference type="Proteomes" id="UP000252519"/>
    </source>
</evidence>
<dbReference type="PANTHER" id="PTHR19134">
    <property type="entry name" value="RECEPTOR-TYPE TYROSINE-PROTEIN PHOSPHATASE"/>
    <property type="match status" value="1"/>
</dbReference>
<dbReference type="InterPro" id="IPR016130">
    <property type="entry name" value="Tyr_Pase_AS"/>
</dbReference>
<dbReference type="PROSITE" id="PS00383">
    <property type="entry name" value="TYR_PHOSPHATASE_1"/>
    <property type="match status" value="1"/>
</dbReference>
<dbReference type="Pfam" id="PF00102">
    <property type="entry name" value="Y_phosphatase"/>
    <property type="match status" value="2"/>
</dbReference>
<sequence>MDPKDEQKEDSSVDLINFDVDLQQPQSQESVEQTVPEVPVRSSPVEETPEIPTVDESSKEISHETSETSHVDQLLEDFLNYEANLSMSDYIKRFYQIRLEQEALRSDAEFSSKCASENVHVVRNRYRDILPYDRNRVVLSKTDENPNGYINASFISLPKGRTHFIAAQAPLTATLEEWWKMVDEQKVVLIVMLCKLVELSKVKCERYWPSEIGQSLIFGCYEITLESEEREWPDHGCPSGESQLINMIEKMADYKGDSDAPVLVHCSAGVGRTGTIISVNYIRELIESKELDSLDLFELVMSLRKQRASMVQTQDQYHFVHKCVAHYCRERLGIPHPQPREDSPMETLPAVPTRDAPAFTTAQCENGGPSLQGDVDDESDEEFEGNDIPDFPHEPPAPRGPEELGSAAS</sequence>